<feature type="chain" id="PRO_5041988898" description="Transmembrane protein" evidence="2">
    <location>
        <begin position="29"/>
        <end position="128"/>
    </location>
</feature>
<name>A0AAE1EH94_PETCI</name>
<keyword evidence="4" id="KW-1185">Reference proteome</keyword>
<dbReference type="Proteomes" id="UP001286313">
    <property type="component" value="Unassembled WGS sequence"/>
</dbReference>
<feature type="transmembrane region" description="Helical" evidence="1">
    <location>
        <begin position="91"/>
        <end position="113"/>
    </location>
</feature>
<reference evidence="3" key="1">
    <citation type="submission" date="2023-10" db="EMBL/GenBank/DDBJ databases">
        <title>Genome assemblies of two species of porcelain crab, Petrolisthes cinctipes and Petrolisthes manimaculis (Anomura: Porcellanidae).</title>
        <authorList>
            <person name="Angst P."/>
        </authorList>
    </citation>
    <scope>NUCLEOTIDE SEQUENCE</scope>
    <source>
        <strain evidence="3">PB745_01</strain>
        <tissue evidence="3">Gill</tissue>
    </source>
</reference>
<feature type="signal peptide" evidence="2">
    <location>
        <begin position="1"/>
        <end position="28"/>
    </location>
</feature>
<keyword evidence="1" id="KW-0812">Transmembrane</keyword>
<evidence type="ECO:0008006" key="5">
    <source>
        <dbReference type="Google" id="ProtNLM"/>
    </source>
</evidence>
<dbReference type="EMBL" id="JAWQEG010009100">
    <property type="protein sequence ID" value="KAK3849161.1"/>
    <property type="molecule type" value="Genomic_DNA"/>
</dbReference>
<evidence type="ECO:0000313" key="4">
    <source>
        <dbReference type="Proteomes" id="UP001286313"/>
    </source>
</evidence>
<keyword evidence="1" id="KW-1133">Transmembrane helix</keyword>
<evidence type="ECO:0000256" key="1">
    <source>
        <dbReference type="SAM" id="Phobius"/>
    </source>
</evidence>
<accession>A0AAE1EH94</accession>
<keyword evidence="1" id="KW-0472">Membrane</keyword>
<keyword evidence="2" id="KW-0732">Signal</keyword>
<sequence>MFSLKYQMMTILLATATAVLFLSESTLAKSVHVAGGDHNNITNHNRTVYRAAGDEEKEGYTITEEKLGWTSSSSSSSTNGSSNVIVSGAGIVWLLLWGVVTIIIGSAVLCYWVGCEYDASTGRGLSHL</sequence>
<dbReference type="AlphaFoldDB" id="A0AAE1EH94"/>
<evidence type="ECO:0000313" key="3">
    <source>
        <dbReference type="EMBL" id="KAK3849161.1"/>
    </source>
</evidence>
<gene>
    <name evidence="3" type="ORF">Pcinc_044074</name>
</gene>
<protein>
    <recommendedName>
        <fullName evidence="5">Transmembrane protein</fullName>
    </recommendedName>
</protein>
<proteinExistence type="predicted"/>
<evidence type="ECO:0000256" key="2">
    <source>
        <dbReference type="SAM" id="SignalP"/>
    </source>
</evidence>
<comment type="caution">
    <text evidence="3">The sequence shown here is derived from an EMBL/GenBank/DDBJ whole genome shotgun (WGS) entry which is preliminary data.</text>
</comment>
<organism evidence="3 4">
    <name type="scientific">Petrolisthes cinctipes</name>
    <name type="common">Flat porcelain crab</name>
    <dbReference type="NCBI Taxonomy" id="88211"/>
    <lineage>
        <taxon>Eukaryota</taxon>
        <taxon>Metazoa</taxon>
        <taxon>Ecdysozoa</taxon>
        <taxon>Arthropoda</taxon>
        <taxon>Crustacea</taxon>
        <taxon>Multicrustacea</taxon>
        <taxon>Malacostraca</taxon>
        <taxon>Eumalacostraca</taxon>
        <taxon>Eucarida</taxon>
        <taxon>Decapoda</taxon>
        <taxon>Pleocyemata</taxon>
        <taxon>Anomura</taxon>
        <taxon>Galatheoidea</taxon>
        <taxon>Porcellanidae</taxon>
        <taxon>Petrolisthes</taxon>
    </lineage>
</organism>